<dbReference type="EMBL" id="MK551180">
    <property type="protein sequence ID" value="QCH03143.1"/>
    <property type="molecule type" value="Genomic_DNA"/>
</dbReference>
<dbReference type="RefSeq" id="WP_152129242.1">
    <property type="nucleotide sequence ID" value="NZ_WEJV01000080.1"/>
</dbReference>
<evidence type="ECO:0000259" key="1">
    <source>
        <dbReference type="Pfam" id="PF01370"/>
    </source>
</evidence>
<dbReference type="SUPFAM" id="SSF51735">
    <property type="entry name" value="NAD(P)-binding Rossmann-fold domains"/>
    <property type="match status" value="1"/>
</dbReference>
<evidence type="ECO:0000259" key="2">
    <source>
        <dbReference type="Pfam" id="PF14667"/>
    </source>
</evidence>
<dbReference type="Pfam" id="PF14667">
    <property type="entry name" value="Polysacc_synt_C"/>
    <property type="match status" value="1"/>
</dbReference>
<dbReference type="AlphaFoldDB" id="A0A4D6U7B0"/>
<gene>
    <name evidence="3" type="primary">fnlB</name>
</gene>
<dbReference type="CDD" id="cd05261">
    <property type="entry name" value="CAPF_like_SDR_e"/>
    <property type="match status" value="1"/>
</dbReference>
<sequence>MKIVVTGAKGFIGKNLCTMLREHGYQDIVEVDRETSREQLRDVLRDADFVYHLAGINRPKDEEEFQQGNADLTCFIVEQLTLSGKKVPVMVSSSTQADRDNAYGQSKKLAEQAVEQYGRQTQSQYFIYRFPNVFGKWCRPNYNSFVATFCYNTLNNLDIAIHDPNAPVTLVYIDDVCSHLITLLEGASDSGYKSVSPEYLTTVGEVADLLLAFKQSRDNLVIENVGSGLTRALYATYLSYMRPEQFSYSIPCYGDERGIFSEMLKTKQAGQFSFFTAHPGVTRGGHYHHSKNEKFLVLKGKARFKFEHISTGQRYEFYTDGSSPEIVETVPGWSHDITNIGDDEMIVMLWANEIFDREAPDTFARPLA</sequence>
<dbReference type="PANTHER" id="PTHR43245">
    <property type="entry name" value="BIFUNCTIONAL POLYMYXIN RESISTANCE PROTEIN ARNA"/>
    <property type="match status" value="1"/>
</dbReference>
<dbReference type="Gene3D" id="2.60.120.10">
    <property type="entry name" value="Jelly Rolls"/>
    <property type="match status" value="1"/>
</dbReference>
<dbReference type="PANTHER" id="PTHR43245:SF55">
    <property type="entry name" value="NAD(P)-BINDING DOMAIN-CONTAINING PROTEIN"/>
    <property type="match status" value="1"/>
</dbReference>
<dbReference type="CDD" id="cd07007">
    <property type="entry name" value="cupin_CapF-like_C"/>
    <property type="match status" value="1"/>
</dbReference>
<dbReference type="InterPro" id="IPR011051">
    <property type="entry name" value="RmlC_Cupin_sf"/>
</dbReference>
<name>A0A4D6U7B0_PLESH</name>
<dbReference type="InterPro" id="IPR001509">
    <property type="entry name" value="Epimerase_deHydtase"/>
</dbReference>
<feature type="domain" description="NAD-dependent epimerase/dehydratase" evidence="1">
    <location>
        <begin position="3"/>
        <end position="186"/>
    </location>
</feature>
<feature type="domain" description="Capsular polysaccharide assembling protein CapF C-terminal" evidence="2">
    <location>
        <begin position="254"/>
        <end position="363"/>
    </location>
</feature>
<proteinExistence type="predicted"/>
<dbReference type="Gene3D" id="3.40.50.720">
    <property type="entry name" value="NAD(P)-binding Rossmann-like Domain"/>
    <property type="match status" value="1"/>
</dbReference>
<reference evidence="3" key="1">
    <citation type="journal article" date="2019" name="Front. Microbiol.">
        <title>O-Antigen Gene Clusters of Plesiomonas shigelloides Serogroups and Its Application in Development of a Molecular Serotyping Scheme.</title>
        <authorList>
            <person name="Xi D."/>
            <person name="Wang X."/>
            <person name="Ning K."/>
            <person name="Liu Q."/>
            <person name="Jing F."/>
            <person name="Guo X."/>
            <person name="Cao B."/>
        </authorList>
    </citation>
    <scope>NUCLEOTIDE SEQUENCE</scope>
    <source>
        <strain evidence="3">O10H41</strain>
    </source>
</reference>
<dbReference type="InterPro" id="IPR014710">
    <property type="entry name" value="RmlC-like_jellyroll"/>
</dbReference>
<dbReference type="Pfam" id="PF01370">
    <property type="entry name" value="Epimerase"/>
    <property type="match status" value="1"/>
</dbReference>
<dbReference type="NCBIfam" id="NF047837">
    <property type="entry name" value="UDPAcbARedWbcJ"/>
    <property type="match status" value="1"/>
</dbReference>
<evidence type="ECO:0000313" key="3">
    <source>
        <dbReference type="EMBL" id="QCH03143.1"/>
    </source>
</evidence>
<dbReference type="SUPFAM" id="SSF51182">
    <property type="entry name" value="RmlC-like cupins"/>
    <property type="match status" value="1"/>
</dbReference>
<dbReference type="InterPro" id="IPR050177">
    <property type="entry name" value="Lipid_A_modif_metabolic_enz"/>
</dbReference>
<dbReference type="InterPro" id="IPR029303">
    <property type="entry name" value="CapF_C"/>
</dbReference>
<dbReference type="InterPro" id="IPR036291">
    <property type="entry name" value="NAD(P)-bd_dom_sf"/>
</dbReference>
<organism evidence="3">
    <name type="scientific">Plesiomonas shigelloides</name>
    <name type="common">Aeromonas shigelloides</name>
    <dbReference type="NCBI Taxonomy" id="703"/>
    <lineage>
        <taxon>Bacteria</taxon>
        <taxon>Pseudomonadati</taxon>
        <taxon>Pseudomonadota</taxon>
        <taxon>Gammaproteobacteria</taxon>
        <taxon>Enterobacterales</taxon>
        <taxon>Enterobacteriaceae</taxon>
        <taxon>Plesiomonas</taxon>
    </lineage>
</organism>
<protein>
    <submittedName>
        <fullName evidence="3">FnlB</fullName>
    </submittedName>
</protein>
<accession>A0A4D6U7B0</accession>